<feature type="domain" description="HTH gntR-type" evidence="4">
    <location>
        <begin position="44"/>
        <end position="112"/>
    </location>
</feature>
<dbReference type="Proteomes" id="UP000246635">
    <property type="component" value="Unassembled WGS sequence"/>
</dbReference>
<dbReference type="GO" id="GO:0003677">
    <property type="term" value="F:DNA binding"/>
    <property type="evidence" value="ECO:0007669"/>
    <property type="project" value="UniProtKB-KW"/>
</dbReference>
<name>A0A2V2YEB3_9BACL</name>
<dbReference type="InterPro" id="IPR000524">
    <property type="entry name" value="Tscrpt_reg_HTH_GntR"/>
</dbReference>
<comment type="caution">
    <text evidence="5">The sequence shown here is derived from an EMBL/GenBank/DDBJ whole genome shotgun (WGS) entry which is preliminary data.</text>
</comment>
<evidence type="ECO:0000259" key="4">
    <source>
        <dbReference type="PROSITE" id="PS50949"/>
    </source>
</evidence>
<dbReference type="Gene3D" id="1.10.10.10">
    <property type="entry name" value="Winged helix-like DNA-binding domain superfamily/Winged helix DNA-binding domain"/>
    <property type="match status" value="1"/>
</dbReference>
<keyword evidence="1" id="KW-0805">Transcription regulation</keyword>
<keyword evidence="3" id="KW-0804">Transcription</keyword>
<dbReference type="SMART" id="SM00345">
    <property type="entry name" value="HTH_GNTR"/>
    <property type="match status" value="1"/>
</dbReference>
<gene>
    <name evidence="5" type="ORF">DFQ01_14013</name>
</gene>
<evidence type="ECO:0000313" key="6">
    <source>
        <dbReference type="Proteomes" id="UP000246635"/>
    </source>
</evidence>
<dbReference type="InterPro" id="IPR036390">
    <property type="entry name" value="WH_DNA-bd_sf"/>
</dbReference>
<keyword evidence="2 5" id="KW-0238">DNA-binding</keyword>
<organism evidence="5 6">
    <name type="scientific">Paenibacillus cellulosilyticus</name>
    <dbReference type="NCBI Taxonomy" id="375489"/>
    <lineage>
        <taxon>Bacteria</taxon>
        <taxon>Bacillati</taxon>
        <taxon>Bacillota</taxon>
        <taxon>Bacilli</taxon>
        <taxon>Bacillales</taxon>
        <taxon>Paenibacillaceae</taxon>
        <taxon>Paenibacillus</taxon>
    </lineage>
</organism>
<reference evidence="5 6" key="1">
    <citation type="submission" date="2018-05" db="EMBL/GenBank/DDBJ databases">
        <title>Genomic Encyclopedia of Type Strains, Phase III (KMG-III): the genomes of soil and plant-associated and newly described type strains.</title>
        <authorList>
            <person name="Whitman W."/>
        </authorList>
    </citation>
    <scope>NUCLEOTIDE SEQUENCE [LARGE SCALE GENOMIC DNA]</scope>
    <source>
        <strain evidence="5 6">CECT 5696</strain>
    </source>
</reference>
<evidence type="ECO:0000256" key="2">
    <source>
        <dbReference type="ARBA" id="ARBA00023125"/>
    </source>
</evidence>
<sequence length="153" mass="17477">MIHCFQYLVYGLYPYTSDKEGPVNDSMPPDMIWRIDDFQIDPSRPLYEQFVEQIRAMIAKGQLAPGTRLPSVRETAASLRVNPTTIMKTYQELERLSLLVTYRGQGTFVTNEEAAISRSRRDLARTAVARLEELAQSIGMTLEQFIALAKEEE</sequence>
<evidence type="ECO:0000256" key="1">
    <source>
        <dbReference type="ARBA" id="ARBA00023015"/>
    </source>
</evidence>
<accession>A0A2V2YEB3</accession>
<dbReference type="GO" id="GO:0003700">
    <property type="term" value="F:DNA-binding transcription factor activity"/>
    <property type="evidence" value="ECO:0007669"/>
    <property type="project" value="InterPro"/>
</dbReference>
<dbReference type="CDD" id="cd07377">
    <property type="entry name" value="WHTH_GntR"/>
    <property type="match status" value="1"/>
</dbReference>
<dbReference type="PANTHER" id="PTHR38445:SF9">
    <property type="entry name" value="HTH-TYPE TRANSCRIPTIONAL REPRESSOR YTRA"/>
    <property type="match status" value="1"/>
</dbReference>
<dbReference type="Pfam" id="PF00392">
    <property type="entry name" value="GntR"/>
    <property type="match status" value="1"/>
</dbReference>
<evidence type="ECO:0000313" key="5">
    <source>
        <dbReference type="EMBL" id="PWV90631.1"/>
    </source>
</evidence>
<dbReference type="SUPFAM" id="SSF46785">
    <property type="entry name" value="Winged helix' DNA-binding domain"/>
    <property type="match status" value="1"/>
</dbReference>
<protein>
    <submittedName>
        <fullName evidence="5">DNA-binding transcriptional regulator YhcF (GntR family)</fullName>
    </submittedName>
</protein>
<keyword evidence="6" id="KW-1185">Reference proteome</keyword>
<proteinExistence type="predicted"/>
<evidence type="ECO:0000256" key="3">
    <source>
        <dbReference type="ARBA" id="ARBA00023163"/>
    </source>
</evidence>
<dbReference type="AlphaFoldDB" id="A0A2V2YEB3"/>
<dbReference type="EMBL" id="QGTQ01000040">
    <property type="protein sequence ID" value="PWV90631.1"/>
    <property type="molecule type" value="Genomic_DNA"/>
</dbReference>
<dbReference type="PROSITE" id="PS50949">
    <property type="entry name" value="HTH_GNTR"/>
    <property type="match status" value="1"/>
</dbReference>
<dbReference type="InterPro" id="IPR036388">
    <property type="entry name" value="WH-like_DNA-bd_sf"/>
</dbReference>
<dbReference type="PANTHER" id="PTHR38445">
    <property type="entry name" value="HTH-TYPE TRANSCRIPTIONAL REPRESSOR YTRA"/>
    <property type="match status" value="1"/>
</dbReference>